<dbReference type="GeneID" id="36554470"/>
<organism evidence="1 2">
    <name type="scientific">Aspergillus steynii IBT 23096</name>
    <dbReference type="NCBI Taxonomy" id="1392250"/>
    <lineage>
        <taxon>Eukaryota</taxon>
        <taxon>Fungi</taxon>
        <taxon>Dikarya</taxon>
        <taxon>Ascomycota</taxon>
        <taxon>Pezizomycotina</taxon>
        <taxon>Eurotiomycetes</taxon>
        <taxon>Eurotiomycetidae</taxon>
        <taxon>Eurotiales</taxon>
        <taxon>Aspergillaceae</taxon>
        <taxon>Aspergillus</taxon>
        <taxon>Aspergillus subgen. Circumdati</taxon>
    </lineage>
</organism>
<comment type="caution">
    <text evidence="1">The sequence shown here is derived from an EMBL/GenBank/DDBJ whole genome shotgun (WGS) entry which is preliminary data.</text>
</comment>
<dbReference type="VEuPathDB" id="FungiDB:P170DRAFT_409317"/>
<accession>A0A2I2GA36</accession>
<protein>
    <submittedName>
        <fullName evidence="1">Uncharacterized protein</fullName>
    </submittedName>
</protein>
<gene>
    <name evidence="1" type="ORF">P170DRAFT_409317</name>
</gene>
<proteinExistence type="predicted"/>
<evidence type="ECO:0000313" key="2">
    <source>
        <dbReference type="Proteomes" id="UP000234275"/>
    </source>
</evidence>
<sequence>MVSSKIPPIQGKSICRGTIEEVLKIYNNSSHPLTIFSRSSDRSRERNEVPYYRFRKIFFTDDTEVLQGNRSSEARCVRLTAFIAKQDEDHPNPYIFVEQSVRRAGRERIMIYELQFGGKVIPDREYIFPDCGDEDPHRYPGQRDLLLSVRSLQQDIFDDYIRRATYYGYDWKDWAWVNQHALKHGLEYELSRPKILGESTVKVSFDPADLQALVDAKRAMHLATGGQASDKIELLKLRFKGLGSCTEDGIQSGDLDLRIVYKPY</sequence>
<dbReference type="EMBL" id="MSFO01000004">
    <property type="protein sequence ID" value="PLB49741.1"/>
    <property type="molecule type" value="Genomic_DNA"/>
</dbReference>
<dbReference type="RefSeq" id="XP_024705043.1">
    <property type="nucleotide sequence ID" value="XM_024846771.1"/>
</dbReference>
<keyword evidence="2" id="KW-1185">Reference proteome</keyword>
<dbReference type="AlphaFoldDB" id="A0A2I2GA36"/>
<evidence type="ECO:0000313" key="1">
    <source>
        <dbReference type="EMBL" id="PLB49741.1"/>
    </source>
</evidence>
<dbReference type="OrthoDB" id="4225164at2759"/>
<dbReference type="Proteomes" id="UP000234275">
    <property type="component" value="Unassembled WGS sequence"/>
</dbReference>
<reference evidence="1 2" key="1">
    <citation type="submission" date="2016-12" db="EMBL/GenBank/DDBJ databases">
        <title>The genomes of Aspergillus section Nigri reveals drivers in fungal speciation.</title>
        <authorList>
            <consortium name="DOE Joint Genome Institute"/>
            <person name="Vesth T.C."/>
            <person name="Nybo J."/>
            <person name="Theobald S."/>
            <person name="Brandl J."/>
            <person name="Frisvad J.C."/>
            <person name="Nielsen K.F."/>
            <person name="Lyhne E.K."/>
            <person name="Kogle M.E."/>
            <person name="Kuo A."/>
            <person name="Riley R."/>
            <person name="Clum A."/>
            <person name="Nolan M."/>
            <person name="Lipzen A."/>
            <person name="Salamov A."/>
            <person name="Henrissat B."/>
            <person name="Wiebenga A."/>
            <person name="De Vries R.P."/>
            <person name="Grigoriev I.V."/>
            <person name="Mortensen U.H."/>
            <person name="Andersen M.R."/>
            <person name="Baker S.E."/>
        </authorList>
    </citation>
    <scope>NUCLEOTIDE SEQUENCE [LARGE SCALE GENOMIC DNA]</scope>
    <source>
        <strain evidence="1 2">IBT 23096</strain>
    </source>
</reference>
<name>A0A2I2GA36_9EURO</name>